<evidence type="ECO:0000313" key="1">
    <source>
        <dbReference type="EMBL" id="MBM6874473.1"/>
    </source>
</evidence>
<keyword evidence="2" id="KW-1185">Reference proteome</keyword>
<reference evidence="1 2" key="1">
    <citation type="journal article" date="2021" name="Sci. Rep.">
        <title>The distribution of antibiotic resistance genes in chicken gut microbiota commensals.</title>
        <authorList>
            <person name="Juricova H."/>
            <person name="Matiasovicova J."/>
            <person name="Kubasova T."/>
            <person name="Cejkova D."/>
            <person name="Rychlik I."/>
        </authorList>
    </citation>
    <scope>NUCLEOTIDE SEQUENCE [LARGE SCALE GENOMIC DNA]</scope>
    <source>
        <strain evidence="1 2">An425</strain>
    </source>
</reference>
<gene>
    <name evidence="1" type="ORF">H6A04_02145</name>
</gene>
<organism evidence="1 2">
    <name type="scientific">Fusobacterium mortiferum</name>
    <dbReference type="NCBI Taxonomy" id="850"/>
    <lineage>
        <taxon>Bacteria</taxon>
        <taxon>Fusobacteriati</taxon>
        <taxon>Fusobacteriota</taxon>
        <taxon>Fusobacteriia</taxon>
        <taxon>Fusobacteriales</taxon>
        <taxon>Fusobacteriaceae</taxon>
        <taxon>Fusobacterium</taxon>
    </lineage>
</organism>
<name>A0ABS2G129_FUSMR</name>
<evidence type="ECO:0000313" key="2">
    <source>
        <dbReference type="Proteomes" id="UP000728968"/>
    </source>
</evidence>
<protein>
    <submittedName>
        <fullName evidence="1">Uncharacterized protein</fullName>
    </submittedName>
</protein>
<dbReference type="Proteomes" id="UP000728968">
    <property type="component" value="Unassembled WGS sequence"/>
</dbReference>
<accession>A0ABS2G129</accession>
<dbReference type="EMBL" id="JACJLT010000011">
    <property type="protein sequence ID" value="MBM6874473.1"/>
    <property type="molecule type" value="Genomic_DNA"/>
</dbReference>
<comment type="caution">
    <text evidence="1">The sequence shown here is derived from an EMBL/GenBank/DDBJ whole genome shotgun (WGS) entry which is preliminary data.</text>
</comment>
<sequence>MRYKVIDEFSGEVQYFDNLKEARKEAFNIQGLLYDGEKLLVDYSDF</sequence>
<dbReference type="RefSeq" id="WP_204715680.1">
    <property type="nucleotide sequence ID" value="NZ_JACJLT010000011.1"/>
</dbReference>
<proteinExistence type="predicted"/>